<evidence type="ECO:0000313" key="9">
    <source>
        <dbReference type="Proteomes" id="UP001489004"/>
    </source>
</evidence>
<evidence type="ECO:0000256" key="6">
    <source>
        <dbReference type="SAM" id="Phobius"/>
    </source>
</evidence>
<keyword evidence="4 6" id="KW-1133">Transmembrane helix</keyword>
<comment type="similarity">
    <text evidence="2">Belongs to the sterol desaturase family.</text>
</comment>
<dbReference type="GO" id="GO:0016491">
    <property type="term" value="F:oxidoreductase activity"/>
    <property type="evidence" value="ECO:0007669"/>
    <property type="project" value="InterPro"/>
</dbReference>
<dbReference type="PANTHER" id="PTHR11863">
    <property type="entry name" value="STEROL DESATURASE"/>
    <property type="match status" value="1"/>
</dbReference>
<keyword evidence="5 6" id="KW-0472">Membrane</keyword>
<evidence type="ECO:0000256" key="1">
    <source>
        <dbReference type="ARBA" id="ARBA00004370"/>
    </source>
</evidence>
<dbReference type="GO" id="GO:0005506">
    <property type="term" value="F:iron ion binding"/>
    <property type="evidence" value="ECO:0007669"/>
    <property type="project" value="InterPro"/>
</dbReference>
<name>A0AAW1QPM3_9CHLO</name>
<evidence type="ECO:0000256" key="3">
    <source>
        <dbReference type="ARBA" id="ARBA00022692"/>
    </source>
</evidence>
<comment type="caution">
    <text evidence="8">The sequence shown here is derived from an EMBL/GenBank/DDBJ whole genome shotgun (WGS) entry which is preliminary data.</text>
</comment>
<dbReference type="InterPro" id="IPR050307">
    <property type="entry name" value="Sterol_Desaturase_Related"/>
</dbReference>
<feature type="transmembrane region" description="Helical" evidence="6">
    <location>
        <begin position="42"/>
        <end position="67"/>
    </location>
</feature>
<evidence type="ECO:0000256" key="4">
    <source>
        <dbReference type="ARBA" id="ARBA00022989"/>
    </source>
</evidence>
<comment type="subcellular location">
    <subcellularLocation>
        <location evidence="1">Membrane</location>
    </subcellularLocation>
</comment>
<dbReference type="GO" id="GO:0008610">
    <property type="term" value="P:lipid biosynthetic process"/>
    <property type="evidence" value="ECO:0007669"/>
    <property type="project" value="InterPro"/>
</dbReference>
<evidence type="ECO:0000256" key="2">
    <source>
        <dbReference type="ARBA" id="ARBA00009324"/>
    </source>
</evidence>
<keyword evidence="9" id="KW-1185">Reference proteome</keyword>
<evidence type="ECO:0000313" key="8">
    <source>
        <dbReference type="EMBL" id="KAK9823392.1"/>
    </source>
</evidence>
<accession>A0AAW1QPM3</accession>
<feature type="transmembrane region" description="Helical" evidence="6">
    <location>
        <begin position="12"/>
        <end position="30"/>
    </location>
</feature>
<keyword evidence="3 6" id="KW-0812">Transmembrane</keyword>
<dbReference type="AlphaFoldDB" id="A0AAW1QPM3"/>
<evidence type="ECO:0000259" key="7">
    <source>
        <dbReference type="Pfam" id="PF04116"/>
    </source>
</evidence>
<organism evidence="8 9">
    <name type="scientific">[Myrmecia] bisecta</name>
    <dbReference type="NCBI Taxonomy" id="41462"/>
    <lineage>
        <taxon>Eukaryota</taxon>
        <taxon>Viridiplantae</taxon>
        <taxon>Chlorophyta</taxon>
        <taxon>core chlorophytes</taxon>
        <taxon>Trebouxiophyceae</taxon>
        <taxon>Trebouxiales</taxon>
        <taxon>Trebouxiaceae</taxon>
        <taxon>Myrmecia</taxon>
    </lineage>
</organism>
<dbReference type="InterPro" id="IPR006694">
    <property type="entry name" value="Fatty_acid_hydroxylase"/>
</dbReference>
<protein>
    <recommendedName>
        <fullName evidence="7">Fatty acid hydroxylase domain-containing protein</fullName>
    </recommendedName>
</protein>
<dbReference type="EMBL" id="JALJOR010000002">
    <property type="protein sequence ID" value="KAK9823392.1"/>
    <property type="molecule type" value="Genomic_DNA"/>
</dbReference>
<proteinExistence type="inferred from homology"/>
<dbReference type="Proteomes" id="UP001489004">
    <property type="component" value="Unassembled WGS sequence"/>
</dbReference>
<feature type="domain" description="Fatty acid hydroxylase" evidence="7">
    <location>
        <begin position="50"/>
        <end position="173"/>
    </location>
</feature>
<dbReference type="Pfam" id="PF04116">
    <property type="entry name" value="FA_hydroxylase"/>
    <property type="match status" value="1"/>
</dbReference>
<evidence type="ECO:0000256" key="5">
    <source>
        <dbReference type="ARBA" id="ARBA00023136"/>
    </source>
</evidence>
<reference evidence="8 9" key="1">
    <citation type="journal article" date="2024" name="Nat. Commun.">
        <title>Phylogenomics reveals the evolutionary origins of lichenization in chlorophyte algae.</title>
        <authorList>
            <person name="Puginier C."/>
            <person name="Libourel C."/>
            <person name="Otte J."/>
            <person name="Skaloud P."/>
            <person name="Haon M."/>
            <person name="Grisel S."/>
            <person name="Petersen M."/>
            <person name="Berrin J.G."/>
            <person name="Delaux P.M."/>
            <person name="Dal Grande F."/>
            <person name="Keller J."/>
        </authorList>
    </citation>
    <scope>NUCLEOTIDE SEQUENCE [LARGE SCALE GENOMIC DNA]</scope>
    <source>
        <strain evidence="8 9">SAG 2043</strain>
    </source>
</reference>
<dbReference type="GO" id="GO:0016020">
    <property type="term" value="C:membrane"/>
    <property type="evidence" value="ECO:0007669"/>
    <property type="project" value="UniProtKB-SubCell"/>
</dbReference>
<sequence length="218" mass="24811">MRHWQFEGQGGRLKEALLYILPLAVADWFYPRRSLPDTAPGLLQLAGQVLSALLVYDALFTVVHLLCHKVPWLYRHIHAKHHTKPVQRACEAVRLSAAEEILDVGCSVAALNLLKCHPMARLVYNIVIVYLITELHSGYDFPWSLENVVPFGLWAGSRRHEAHHRHGRLYYQKFFLPVLSEGKMMSFSKSKGSSARQDQLDNQKTRNRMGMEALSIGG</sequence>
<gene>
    <name evidence="8" type="ORF">WJX72_002452</name>
</gene>